<dbReference type="EMBL" id="CP031305">
    <property type="protein sequence ID" value="QCC54615.1"/>
    <property type="molecule type" value="Genomic_DNA"/>
</dbReference>
<feature type="compositionally biased region" description="Acidic residues" evidence="1">
    <location>
        <begin position="25"/>
        <end position="34"/>
    </location>
</feature>
<evidence type="ECO:0000313" key="3">
    <source>
        <dbReference type="EMBL" id="QCC54615.1"/>
    </source>
</evidence>
<name>A0A4D6HM72_9EURY</name>
<gene>
    <name evidence="3" type="ORF">DV706_09130</name>
</gene>
<feature type="domain" description="DUF8159" evidence="2">
    <location>
        <begin position="65"/>
        <end position="164"/>
    </location>
</feature>
<dbReference type="GeneID" id="39851414"/>
<feature type="region of interest" description="Disordered" evidence="1">
    <location>
        <begin position="19"/>
        <end position="75"/>
    </location>
</feature>
<accession>A0A4D6HM72</accession>
<dbReference type="PROSITE" id="PS51257">
    <property type="entry name" value="PROKAR_LIPOPROTEIN"/>
    <property type="match status" value="1"/>
</dbReference>
<evidence type="ECO:0000313" key="4">
    <source>
        <dbReference type="Proteomes" id="UP000296822"/>
    </source>
</evidence>
<evidence type="ECO:0000256" key="1">
    <source>
        <dbReference type="SAM" id="MobiDB-lite"/>
    </source>
</evidence>
<reference evidence="3 4" key="1">
    <citation type="journal article" date="2019" name="Nat. Commun.">
        <title>A new type of DNA phosphorothioation-based antiviral system in archaea.</title>
        <authorList>
            <person name="Xiong L."/>
            <person name="Liu S."/>
            <person name="Chen S."/>
            <person name="Xiao Y."/>
            <person name="Zhu B."/>
            <person name="Gao Y."/>
            <person name="Zhang Y."/>
            <person name="Chen B."/>
            <person name="Luo J."/>
            <person name="Deng Z."/>
            <person name="Chen X."/>
            <person name="Wang L."/>
            <person name="Chen S."/>
        </authorList>
    </citation>
    <scope>NUCLEOTIDE SEQUENCE [LARGE SCALE GENOMIC DNA]</scope>
    <source>
        <strain evidence="3 4">JCM 10635</strain>
    </source>
</reference>
<dbReference type="Pfam" id="PF26490">
    <property type="entry name" value="DUF8159"/>
    <property type="match status" value="1"/>
</dbReference>
<organism evidence="3 4">
    <name type="scientific">Natronorubrum bangense</name>
    <dbReference type="NCBI Taxonomy" id="61858"/>
    <lineage>
        <taxon>Archaea</taxon>
        <taxon>Methanobacteriati</taxon>
        <taxon>Methanobacteriota</taxon>
        <taxon>Stenosarchaea group</taxon>
        <taxon>Halobacteria</taxon>
        <taxon>Halobacteriales</taxon>
        <taxon>Natrialbaceae</taxon>
        <taxon>Natronorubrum</taxon>
    </lineage>
</organism>
<sequence>MERRKVLLGSGAALMTALAGCSSDETSDDDEPSDDGSGSSTDGDNGDNGDDDTDDISGFDSDGFEISSDEVSVTQVEHEDDVVTIIAESEITDYEKLHAELEMLADDLDGAVDDMETFADSFETIELTVDHDEKHVVTYTIDVQWLVEYREDEISAEQFHGKVERSAT</sequence>
<proteinExistence type="predicted"/>
<feature type="compositionally biased region" description="Acidic residues" evidence="1">
    <location>
        <begin position="44"/>
        <end position="57"/>
    </location>
</feature>
<dbReference type="AlphaFoldDB" id="A0A4D6HM72"/>
<evidence type="ECO:0000259" key="2">
    <source>
        <dbReference type="Pfam" id="PF26490"/>
    </source>
</evidence>
<dbReference type="RefSeq" id="WP_006064942.1">
    <property type="nucleotide sequence ID" value="NZ_CP031305.1"/>
</dbReference>
<dbReference type="Proteomes" id="UP000296822">
    <property type="component" value="Chromosome"/>
</dbReference>
<dbReference type="InterPro" id="IPR058473">
    <property type="entry name" value="DUF8159"/>
</dbReference>
<protein>
    <recommendedName>
        <fullName evidence="2">DUF8159 domain-containing protein</fullName>
    </recommendedName>
</protein>
<dbReference type="KEGG" id="nbg:DV706_09130"/>